<evidence type="ECO:0000256" key="1">
    <source>
        <dbReference type="SAM" id="Phobius"/>
    </source>
</evidence>
<name>A0A1H9VS45_9SPHI</name>
<feature type="transmembrane region" description="Helical" evidence="1">
    <location>
        <begin position="44"/>
        <end position="62"/>
    </location>
</feature>
<dbReference type="EMBL" id="FOGG01000048">
    <property type="protein sequence ID" value="SES24314.1"/>
    <property type="molecule type" value="Genomic_DNA"/>
</dbReference>
<organism evidence="2 3">
    <name type="scientific">Pedobacter rhizosphaerae</name>
    <dbReference type="NCBI Taxonomy" id="390241"/>
    <lineage>
        <taxon>Bacteria</taxon>
        <taxon>Pseudomonadati</taxon>
        <taxon>Bacteroidota</taxon>
        <taxon>Sphingobacteriia</taxon>
        <taxon>Sphingobacteriales</taxon>
        <taxon>Sphingobacteriaceae</taxon>
        <taxon>Pedobacter</taxon>
    </lineage>
</organism>
<accession>A0A1H9VS45</accession>
<dbReference type="Proteomes" id="UP000199572">
    <property type="component" value="Unassembled WGS sequence"/>
</dbReference>
<reference evidence="2 3" key="1">
    <citation type="submission" date="2016-10" db="EMBL/GenBank/DDBJ databases">
        <authorList>
            <person name="de Groot N.N."/>
        </authorList>
    </citation>
    <scope>NUCLEOTIDE SEQUENCE [LARGE SCALE GENOMIC DNA]</scope>
    <source>
        <strain evidence="2 3">DSM 18610</strain>
    </source>
</reference>
<keyword evidence="1" id="KW-1133">Transmembrane helix</keyword>
<dbReference type="AlphaFoldDB" id="A0A1H9VS45"/>
<evidence type="ECO:0000313" key="3">
    <source>
        <dbReference type="Proteomes" id="UP000199572"/>
    </source>
</evidence>
<proteinExistence type="predicted"/>
<protein>
    <submittedName>
        <fullName evidence="2">Uncharacterized protein</fullName>
    </submittedName>
</protein>
<keyword evidence="1" id="KW-0812">Transmembrane</keyword>
<gene>
    <name evidence="2" type="ORF">SAMN04488023_1486</name>
</gene>
<feature type="transmembrane region" description="Helical" evidence="1">
    <location>
        <begin position="12"/>
        <end position="32"/>
    </location>
</feature>
<keyword evidence="1" id="KW-0472">Membrane</keyword>
<evidence type="ECO:0000313" key="2">
    <source>
        <dbReference type="EMBL" id="SES24314.1"/>
    </source>
</evidence>
<keyword evidence="3" id="KW-1185">Reference proteome</keyword>
<sequence>MSEMDKYTIGKGFFYAKLSTTLVNVNLFQGFILKMLKQVQQDGLLNGIASGSLAGSPALIYFRDLP</sequence>